<organism evidence="3 4">
    <name type="scientific">Ameca splendens</name>
    <dbReference type="NCBI Taxonomy" id="208324"/>
    <lineage>
        <taxon>Eukaryota</taxon>
        <taxon>Metazoa</taxon>
        <taxon>Chordata</taxon>
        <taxon>Craniata</taxon>
        <taxon>Vertebrata</taxon>
        <taxon>Euteleostomi</taxon>
        <taxon>Actinopterygii</taxon>
        <taxon>Neopterygii</taxon>
        <taxon>Teleostei</taxon>
        <taxon>Neoteleostei</taxon>
        <taxon>Acanthomorphata</taxon>
        <taxon>Ovalentaria</taxon>
        <taxon>Atherinomorphae</taxon>
        <taxon>Cyprinodontiformes</taxon>
        <taxon>Goodeidae</taxon>
        <taxon>Ameca</taxon>
    </lineage>
</organism>
<keyword evidence="1" id="KW-1133">Transmembrane helix</keyword>
<evidence type="ECO:0000256" key="2">
    <source>
        <dbReference type="SAM" id="SignalP"/>
    </source>
</evidence>
<name>A0ABV0Z4W3_9TELE</name>
<protein>
    <submittedName>
        <fullName evidence="3">Uncharacterized protein</fullName>
    </submittedName>
</protein>
<feature type="transmembrane region" description="Helical" evidence="1">
    <location>
        <begin position="36"/>
        <end position="58"/>
    </location>
</feature>
<gene>
    <name evidence="3" type="ORF">AMECASPLE_028072</name>
</gene>
<comment type="caution">
    <text evidence="3">The sequence shown here is derived from an EMBL/GenBank/DDBJ whole genome shotgun (WGS) entry which is preliminary data.</text>
</comment>
<evidence type="ECO:0000313" key="3">
    <source>
        <dbReference type="EMBL" id="MEQ2300665.1"/>
    </source>
</evidence>
<accession>A0ABV0Z4W3</accession>
<keyword evidence="1" id="KW-0472">Membrane</keyword>
<evidence type="ECO:0000256" key="1">
    <source>
        <dbReference type="SAM" id="Phobius"/>
    </source>
</evidence>
<feature type="chain" id="PRO_5047457810" evidence="2">
    <location>
        <begin position="22"/>
        <end position="136"/>
    </location>
</feature>
<evidence type="ECO:0000313" key="4">
    <source>
        <dbReference type="Proteomes" id="UP001469553"/>
    </source>
</evidence>
<sequence length="136" mass="14813">MVKHVCLLFSCYLFHIKPRLAGSLSASPCCLCALGSALFASSLFVCLLVLCICMTFCLAVFPPPVPVCVCFSLPAHWLFVWPPGFSTSNPSSPLSALLLCSDTLPPPPSATFLSAFPSFFFFLPFIYMLAHQNIIQ</sequence>
<feature type="transmembrane region" description="Helical" evidence="1">
    <location>
        <begin position="65"/>
        <end position="84"/>
    </location>
</feature>
<feature type="signal peptide" evidence="2">
    <location>
        <begin position="1"/>
        <end position="21"/>
    </location>
</feature>
<dbReference type="EMBL" id="JAHRIP010050074">
    <property type="protein sequence ID" value="MEQ2300665.1"/>
    <property type="molecule type" value="Genomic_DNA"/>
</dbReference>
<keyword evidence="4" id="KW-1185">Reference proteome</keyword>
<dbReference type="Proteomes" id="UP001469553">
    <property type="component" value="Unassembled WGS sequence"/>
</dbReference>
<reference evidence="3 4" key="1">
    <citation type="submission" date="2021-06" db="EMBL/GenBank/DDBJ databases">
        <authorList>
            <person name="Palmer J.M."/>
        </authorList>
    </citation>
    <scope>NUCLEOTIDE SEQUENCE [LARGE SCALE GENOMIC DNA]</scope>
    <source>
        <strain evidence="3 4">AS_MEX2019</strain>
        <tissue evidence="3">Muscle</tissue>
    </source>
</reference>
<feature type="transmembrane region" description="Helical" evidence="1">
    <location>
        <begin position="111"/>
        <end position="130"/>
    </location>
</feature>
<proteinExistence type="predicted"/>
<keyword evidence="2" id="KW-0732">Signal</keyword>
<keyword evidence="1" id="KW-0812">Transmembrane</keyword>